<evidence type="ECO:0000256" key="10">
    <source>
        <dbReference type="ARBA" id="ARBA00032804"/>
    </source>
</evidence>
<evidence type="ECO:0000256" key="1">
    <source>
        <dbReference type="ARBA" id="ARBA00004556"/>
    </source>
</evidence>
<keyword evidence="17" id="KW-1185">Reference proteome</keyword>
<evidence type="ECO:0000256" key="13">
    <source>
        <dbReference type="ARBA" id="ARBA00093501"/>
    </source>
</evidence>
<dbReference type="SMART" id="SM01015">
    <property type="entry name" value="Arfaptin"/>
    <property type="match status" value="1"/>
</dbReference>
<dbReference type="GO" id="GO:0045202">
    <property type="term" value="C:synapse"/>
    <property type="evidence" value="ECO:0007669"/>
    <property type="project" value="UniProtKB-SubCell"/>
</dbReference>
<evidence type="ECO:0000256" key="4">
    <source>
        <dbReference type="ARBA" id="ARBA00022599"/>
    </source>
</evidence>
<feature type="domain" description="PDZ" evidence="14">
    <location>
        <begin position="14"/>
        <end position="97"/>
    </location>
</feature>
<dbReference type="GO" id="GO:0048471">
    <property type="term" value="C:perinuclear region of cytoplasm"/>
    <property type="evidence" value="ECO:0007669"/>
    <property type="project" value="UniProtKB-SubCell"/>
</dbReference>
<dbReference type="Proteomes" id="UP001620645">
    <property type="component" value="Unassembled WGS sequence"/>
</dbReference>
<proteinExistence type="predicted"/>
<evidence type="ECO:0000256" key="11">
    <source>
        <dbReference type="ARBA" id="ARBA00033721"/>
    </source>
</evidence>
<comment type="subunit">
    <text evidence="13">Monomer and homodimer. Interacts with CXADR. Interacts presynaptically with the glutamate receptors GRIA2, GRIA3, GRIK3, isoform 3 of GRIA4, isoform A of GRM4, GRM7 and GRM8; with NAPA and NAPB; and with BTG2. The interaction with NAPA and NAPB disrupts the interaction with GRIA2, conducting to the internalization of GRIA2. Interacts with PRKCA; with the amine transporters SLC6A2 and SLC6A3; with the channels ASIC1 and ASIC2; with the GTP-binding proteins ARF1 and ARF3; with the ephrin receptor tyrosine kinases EPHA7, EPHB1 and EPHB2; with ERBB2 and through its PDZ domain with the C-terminal tail of PRLHR. Interacts with UNC5A. Interacts (via AH domain) with NCS1/FREQ; in a calcium-dependent manner. Interacts with F-actin and associates with the ARP2/3 complex. Interacts (via PDZ domain) with ARF1 (activated); the interaction blocks Arp2/3 complex inhibition. Interacts with SORCS3.</text>
</comment>
<comment type="function">
    <text evidence="11">Probable adapter protein that bind to and organize the subcellular localization of a variety of membrane proteins containing some PDZ recognition sequence. Involved in the clustering of various receptors, possibly by acting at the receptor internalization level. Plays a role in synaptic plasticity by regulating the trafficking and internalization of AMPA receptors. May be regulated upon PRKCA activation. May regulate ASIC1/ASIC3 channel. Regulates actin polymerization by inhibiting the actin-nucleating activity of the Arp2/3 complex; the function is competitive with nucleation promoting factors and is linked to neuronal morphology regulation and AMPA receptor (AMPAR) endocytosis. Via interaction with the Arp2/3 complex involved in regulation of synaptic plasicity of excitatory synapses and required for spine shrinkage during long-term depression (LTD). Involved in regulation of astrocyte morphology, antagonistic to Arp2/3 complex activator WASL/N-WASP function.</text>
</comment>
<evidence type="ECO:0000256" key="12">
    <source>
        <dbReference type="ARBA" id="ARBA00034102"/>
    </source>
</evidence>
<dbReference type="FunFam" id="2.30.42.10:FF:000073">
    <property type="entry name" value="Interacting with PRKCA"/>
    <property type="match status" value="1"/>
</dbReference>
<comment type="subcellular location">
    <subcellularLocation>
        <location evidence="1">Cytoplasm</location>
        <location evidence="1">Perinuclear region</location>
    </subcellularLocation>
    <subcellularLocation>
        <location evidence="2">Membrane</location>
        <topology evidence="2">Lipid-anchor</topology>
    </subcellularLocation>
    <subcellularLocation>
        <location evidence="12">Synapse</location>
        <location evidence="12">Synaptosome</location>
    </subcellularLocation>
</comment>
<keyword evidence="5" id="KW-0106">Calcium</keyword>
<dbReference type="Pfam" id="PF00595">
    <property type="entry name" value="PDZ"/>
    <property type="match status" value="1"/>
</dbReference>
<evidence type="ECO:0000256" key="6">
    <source>
        <dbReference type="ARBA" id="ARBA00023139"/>
    </source>
</evidence>
<keyword evidence="4" id="KW-0770">Synapse</keyword>
<dbReference type="PROSITE" id="PS50870">
    <property type="entry name" value="AH"/>
    <property type="match status" value="1"/>
</dbReference>
<dbReference type="GO" id="GO:0003779">
    <property type="term" value="F:actin binding"/>
    <property type="evidence" value="ECO:0007669"/>
    <property type="project" value="UniProtKB-KW"/>
</dbReference>
<dbReference type="GO" id="GO:0016020">
    <property type="term" value="C:membrane"/>
    <property type="evidence" value="ECO:0007669"/>
    <property type="project" value="UniProtKB-SubCell"/>
</dbReference>
<name>A0ABD2IMY5_HETSC</name>
<dbReference type="InterPro" id="IPR010504">
    <property type="entry name" value="AH_dom"/>
</dbReference>
<keyword evidence="6" id="KW-0564">Palmitate</keyword>
<dbReference type="AlphaFoldDB" id="A0ABD2IMY5"/>
<evidence type="ECO:0000259" key="14">
    <source>
        <dbReference type="PROSITE" id="PS50106"/>
    </source>
</evidence>
<comment type="caution">
    <text evidence="16">The sequence shown here is derived from an EMBL/GenBank/DDBJ whole genome shotgun (WGS) entry which is preliminary data.</text>
</comment>
<dbReference type="Gene3D" id="2.30.42.10">
    <property type="match status" value="1"/>
</dbReference>
<evidence type="ECO:0000256" key="5">
    <source>
        <dbReference type="ARBA" id="ARBA00022837"/>
    </source>
</evidence>
<dbReference type="SUPFAM" id="SSF50156">
    <property type="entry name" value="PDZ domain-like"/>
    <property type="match status" value="1"/>
</dbReference>
<dbReference type="InterPro" id="IPR036034">
    <property type="entry name" value="PDZ_sf"/>
</dbReference>
<protein>
    <recommendedName>
        <fullName evidence="3">PRKCA-binding protein</fullName>
    </recommendedName>
    <alternativeName>
        <fullName evidence="10">Protein interacting with C kinase 1</fullName>
    </alternativeName>
    <alternativeName>
        <fullName evidence="9">Protein kinase C-alpha-binding protein</fullName>
    </alternativeName>
</protein>
<dbReference type="Gene3D" id="1.20.1270.60">
    <property type="entry name" value="Arfaptin homology (AH) domain/BAR domain"/>
    <property type="match status" value="1"/>
</dbReference>
<feature type="domain" description="AH" evidence="15">
    <location>
        <begin position="138"/>
        <end position="343"/>
    </location>
</feature>
<dbReference type="InterPro" id="IPR001478">
    <property type="entry name" value="PDZ"/>
</dbReference>
<sequence length="358" mass="39980">MLNPPQNVRLIADVVDIEKDEKGQIGIAIGGGAPHCPCLYVVQIFENSPARKNGLLGVGDEIVAVNGKVLKGYEKNVVASMIRDVKGVVRISFNRLHLVADTDVVQTLDILLKKFKHRLVDSMDEATADALGFSRAILCNDVLAQLKTRMDQKQQFYGALIKKTGEMARCYQQMAATQSAVGAVLAEIQAKERPSSEGDVASDIGQVTADLAPTHKILAKEHLTVAQNIEEMVRTLQCHANAAIPDARQSLGKYLDAKYEFLAYCLRTKELEDEEAETAFENGEQLLRMETGNYEYRMTLKKRDQSRISFMEKREKAAVKIELLDEKHVRELALHLKTLMNSLKMAHFASRKELIKVK</sequence>
<keyword evidence="7" id="KW-0009">Actin-binding</keyword>
<evidence type="ECO:0000313" key="17">
    <source>
        <dbReference type="Proteomes" id="UP001620645"/>
    </source>
</evidence>
<gene>
    <name evidence="16" type="ORF">niasHS_012279</name>
</gene>
<keyword evidence="8" id="KW-0449">Lipoprotein</keyword>
<keyword evidence="4" id="KW-0771">Synaptosome</keyword>
<dbReference type="Pfam" id="PF06456">
    <property type="entry name" value="Arfaptin"/>
    <property type="match status" value="1"/>
</dbReference>
<dbReference type="GO" id="GO:0043005">
    <property type="term" value="C:neuron projection"/>
    <property type="evidence" value="ECO:0007669"/>
    <property type="project" value="UniProtKB-KW"/>
</dbReference>
<evidence type="ECO:0000256" key="2">
    <source>
        <dbReference type="ARBA" id="ARBA00004635"/>
    </source>
</evidence>
<evidence type="ECO:0000256" key="8">
    <source>
        <dbReference type="ARBA" id="ARBA00023288"/>
    </source>
</evidence>
<dbReference type="SUPFAM" id="SSF103657">
    <property type="entry name" value="BAR/IMD domain-like"/>
    <property type="match status" value="1"/>
</dbReference>
<dbReference type="EMBL" id="JBICCN010000326">
    <property type="protein sequence ID" value="KAL3077573.1"/>
    <property type="molecule type" value="Genomic_DNA"/>
</dbReference>
<dbReference type="InterPro" id="IPR030798">
    <property type="entry name" value="Arfaptin_fam"/>
</dbReference>
<evidence type="ECO:0000256" key="3">
    <source>
        <dbReference type="ARBA" id="ARBA00017975"/>
    </source>
</evidence>
<dbReference type="PANTHER" id="PTHR12141:SF1">
    <property type="entry name" value="PRKCA-BINDING PROTEIN"/>
    <property type="match status" value="1"/>
</dbReference>
<evidence type="ECO:0000313" key="16">
    <source>
        <dbReference type="EMBL" id="KAL3077573.1"/>
    </source>
</evidence>
<evidence type="ECO:0000259" key="15">
    <source>
        <dbReference type="PROSITE" id="PS50870"/>
    </source>
</evidence>
<dbReference type="SMART" id="SM00228">
    <property type="entry name" value="PDZ"/>
    <property type="match status" value="1"/>
</dbReference>
<organism evidence="16 17">
    <name type="scientific">Heterodera schachtii</name>
    <name type="common">Sugarbeet cyst nematode worm</name>
    <name type="synonym">Tylenchus schachtii</name>
    <dbReference type="NCBI Taxonomy" id="97005"/>
    <lineage>
        <taxon>Eukaryota</taxon>
        <taxon>Metazoa</taxon>
        <taxon>Ecdysozoa</taxon>
        <taxon>Nematoda</taxon>
        <taxon>Chromadorea</taxon>
        <taxon>Rhabditida</taxon>
        <taxon>Tylenchina</taxon>
        <taxon>Tylenchomorpha</taxon>
        <taxon>Tylenchoidea</taxon>
        <taxon>Heteroderidae</taxon>
        <taxon>Heteroderinae</taxon>
        <taxon>Heterodera</taxon>
    </lineage>
</organism>
<dbReference type="InterPro" id="IPR027267">
    <property type="entry name" value="AH/BAR_dom_sf"/>
</dbReference>
<evidence type="ECO:0000256" key="7">
    <source>
        <dbReference type="ARBA" id="ARBA00023203"/>
    </source>
</evidence>
<evidence type="ECO:0000256" key="9">
    <source>
        <dbReference type="ARBA" id="ARBA00031097"/>
    </source>
</evidence>
<dbReference type="PROSITE" id="PS50106">
    <property type="entry name" value="PDZ"/>
    <property type="match status" value="1"/>
</dbReference>
<accession>A0ABD2IMY5</accession>
<dbReference type="PANTHER" id="PTHR12141">
    <property type="entry name" value="ARFAPTIN-RELATED"/>
    <property type="match status" value="1"/>
</dbReference>
<reference evidence="16 17" key="1">
    <citation type="submission" date="2024-10" db="EMBL/GenBank/DDBJ databases">
        <authorList>
            <person name="Kim D."/>
        </authorList>
    </citation>
    <scope>NUCLEOTIDE SEQUENCE [LARGE SCALE GENOMIC DNA]</scope>
    <source>
        <strain evidence="16">Taebaek</strain>
    </source>
</reference>